<evidence type="ECO:0000256" key="4">
    <source>
        <dbReference type="PROSITE-ProRule" id="PRU00169"/>
    </source>
</evidence>
<dbReference type="SMART" id="SM00388">
    <property type="entry name" value="HisKA"/>
    <property type="match status" value="1"/>
</dbReference>
<dbReference type="AlphaFoldDB" id="A0A259TYR2"/>
<dbReference type="PANTHER" id="PTHR43065">
    <property type="entry name" value="SENSOR HISTIDINE KINASE"/>
    <property type="match status" value="1"/>
</dbReference>
<dbReference type="Gene3D" id="3.30.565.10">
    <property type="entry name" value="Histidine kinase-like ATPase, C-terminal domain"/>
    <property type="match status" value="1"/>
</dbReference>
<evidence type="ECO:0000256" key="3">
    <source>
        <dbReference type="ARBA" id="ARBA00022553"/>
    </source>
</evidence>
<reference evidence="7 8" key="1">
    <citation type="submission" date="2016-11" db="EMBL/GenBank/DDBJ databases">
        <title>Study of marine rhodopsin-containing bacteria.</title>
        <authorList>
            <person name="Yoshizawa S."/>
            <person name="Kumagai Y."/>
            <person name="Kogure K."/>
        </authorList>
    </citation>
    <scope>NUCLEOTIDE SEQUENCE [LARGE SCALE GENOMIC DNA]</scope>
    <source>
        <strain evidence="7 8">SG-29</strain>
    </source>
</reference>
<dbReference type="EMBL" id="MQWB01000001">
    <property type="protein sequence ID" value="OZC02718.1"/>
    <property type="molecule type" value="Genomic_DNA"/>
</dbReference>
<evidence type="ECO:0000259" key="6">
    <source>
        <dbReference type="PROSITE" id="PS50110"/>
    </source>
</evidence>
<dbReference type="InterPro" id="IPR036890">
    <property type="entry name" value="HATPase_C_sf"/>
</dbReference>
<feature type="domain" description="Response regulatory" evidence="6">
    <location>
        <begin position="386"/>
        <end position="496"/>
    </location>
</feature>
<protein>
    <recommendedName>
        <fullName evidence="2">histidine kinase</fullName>
        <ecNumber evidence="2">2.7.13.3</ecNumber>
    </recommendedName>
</protein>
<dbReference type="InterPro" id="IPR003661">
    <property type="entry name" value="HisK_dim/P_dom"/>
</dbReference>
<dbReference type="SMART" id="SM00387">
    <property type="entry name" value="HATPase_c"/>
    <property type="match status" value="1"/>
</dbReference>
<evidence type="ECO:0000256" key="2">
    <source>
        <dbReference type="ARBA" id="ARBA00012438"/>
    </source>
</evidence>
<dbReference type="PROSITE" id="PS50110">
    <property type="entry name" value="RESPONSE_REGULATORY"/>
    <property type="match status" value="1"/>
</dbReference>
<dbReference type="PRINTS" id="PR00344">
    <property type="entry name" value="BCTRLSENSOR"/>
</dbReference>
<gene>
    <name evidence="7" type="ORF">BSZ36_06870</name>
</gene>
<keyword evidence="3 4" id="KW-0597">Phosphoprotein</keyword>
<accession>A0A259TYR2</accession>
<dbReference type="Pfam" id="PF02518">
    <property type="entry name" value="HATPase_c"/>
    <property type="match status" value="1"/>
</dbReference>
<name>A0A259TYR2_9BACT</name>
<dbReference type="SMART" id="SM00448">
    <property type="entry name" value="REC"/>
    <property type="match status" value="1"/>
</dbReference>
<dbReference type="InterPro" id="IPR011006">
    <property type="entry name" value="CheY-like_superfamily"/>
</dbReference>
<dbReference type="SUPFAM" id="SSF55874">
    <property type="entry name" value="ATPase domain of HSP90 chaperone/DNA topoisomerase II/histidine kinase"/>
    <property type="match status" value="1"/>
</dbReference>
<dbReference type="InterPro" id="IPR004358">
    <property type="entry name" value="Sig_transdc_His_kin-like_C"/>
</dbReference>
<dbReference type="CDD" id="cd00156">
    <property type="entry name" value="REC"/>
    <property type="match status" value="1"/>
</dbReference>
<dbReference type="SUPFAM" id="SSF52172">
    <property type="entry name" value="CheY-like"/>
    <property type="match status" value="1"/>
</dbReference>
<dbReference type="InterPro" id="IPR036097">
    <property type="entry name" value="HisK_dim/P_sf"/>
</dbReference>
<proteinExistence type="predicted"/>
<dbReference type="InterPro" id="IPR003594">
    <property type="entry name" value="HATPase_dom"/>
</dbReference>
<keyword evidence="8" id="KW-1185">Reference proteome</keyword>
<dbReference type="GO" id="GO:0000155">
    <property type="term" value="F:phosphorelay sensor kinase activity"/>
    <property type="evidence" value="ECO:0007669"/>
    <property type="project" value="InterPro"/>
</dbReference>
<sequence>MEVATPATASAAPLPLIAADLVTATVTATCDCLDANEAWRQLFGMDGLWARLPAKDARFAANYITEAARGQMVSQQVFLVEPLPGADLPTPVLLNFHPVRLPGTSVGRYPVLISGEILREPVSWAQEQTRRRRMEVVGQMTMGVAHDFNNLLTTVLGHAELLRNELGDLPSSALDSLRSLTRAAKDGAALVKKIQAYLRHEKRERFETVDLASLVGEVVTLTRPYWYNEPRRQGIAIELDADLAPVPPIQGYSTELREVLVNLVLNAVQAMPAGGSISLTTIRDPHRNAAVVEVGDSGVGMPPRVLRRIFEPLYTTKGSNGTGMGLAVAQGIMQEHGGRIEVESTPGNGSVFRLVLPFAPEAPIPDRPAPKVRMATQPPMPTTSLRLLIVDDEPMVRTITSRLLSLRGHAIEAVHGGIAALEALASGAYDCVVTDLSMPEMSGRELAAHVRERHPALPVVLLTGDTDPDADSDHIAAVVRKPFEASNLDDVVRRVVEAHAASL</sequence>
<dbReference type="Gene3D" id="1.10.287.130">
    <property type="match status" value="1"/>
</dbReference>
<dbReference type="InParanoid" id="A0A259TYR2"/>
<dbReference type="Pfam" id="PF00072">
    <property type="entry name" value="Response_reg"/>
    <property type="match status" value="1"/>
</dbReference>
<dbReference type="Proteomes" id="UP000216446">
    <property type="component" value="Unassembled WGS sequence"/>
</dbReference>
<dbReference type="PROSITE" id="PS50109">
    <property type="entry name" value="HIS_KIN"/>
    <property type="match status" value="1"/>
</dbReference>
<organism evidence="7 8">
    <name type="scientific">Rubricoccus marinus</name>
    <dbReference type="NCBI Taxonomy" id="716817"/>
    <lineage>
        <taxon>Bacteria</taxon>
        <taxon>Pseudomonadati</taxon>
        <taxon>Rhodothermota</taxon>
        <taxon>Rhodothermia</taxon>
        <taxon>Rhodothermales</taxon>
        <taxon>Rubricoccaceae</taxon>
        <taxon>Rubricoccus</taxon>
    </lineage>
</organism>
<dbReference type="EC" id="2.7.13.3" evidence="2"/>
<feature type="domain" description="Histidine kinase" evidence="5">
    <location>
        <begin position="143"/>
        <end position="360"/>
    </location>
</feature>
<comment type="caution">
    <text evidence="7">The sequence shown here is derived from an EMBL/GenBank/DDBJ whole genome shotgun (WGS) entry which is preliminary data.</text>
</comment>
<dbReference type="CDD" id="cd00082">
    <property type="entry name" value="HisKA"/>
    <property type="match status" value="1"/>
</dbReference>
<dbReference type="InterPro" id="IPR001789">
    <property type="entry name" value="Sig_transdc_resp-reg_receiver"/>
</dbReference>
<dbReference type="PANTHER" id="PTHR43065:SF42">
    <property type="entry name" value="TWO-COMPONENT SENSOR PPRA"/>
    <property type="match status" value="1"/>
</dbReference>
<evidence type="ECO:0000313" key="8">
    <source>
        <dbReference type="Proteomes" id="UP000216446"/>
    </source>
</evidence>
<evidence type="ECO:0000313" key="7">
    <source>
        <dbReference type="EMBL" id="OZC02718.1"/>
    </source>
</evidence>
<dbReference type="SUPFAM" id="SSF47384">
    <property type="entry name" value="Homodimeric domain of signal transducing histidine kinase"/>
    <property type="match status" value="1"/>
</dbReference>
<comment type="catalytic activity">
    <reaction evidence="1">
        <text>ATP + protein L-histidine = ADP + protein N-phospho-L-histidine.</text>
        <dbReference type="EC" id="2.7.13.3"/>
    </reaction>
</comment>
<dbReference type="Pfam" id="PF00512">
    <property type="entry name" value="HisKA"/>
    <property type="match status" value="1"/>
</dbReference>
<feature type="modified residue" description="4-aspartylphosphate" evidence="4">
    <location>
        <position position="435"/>
    </location>
</feature>
<evidence type="ECO:0000256" key="1">
    <source>
        <dbReference type="ARBA" id="ARBA00000085"/>
    </source>
</evidence>
<dbReference type="Gene3D" id="3.40.50.2300">
    <property type="match status" value="1"/>
</dbReference>
<dbReference type="InterPro" id="IPR005467">
    <property type="entry name" value="His_kinase_dom"/>
</dbReference>
<evidence type="ECO:0000259" key="5">
    <source>
        <dbReference type="PROSITE" id="PS50109"/>
    </source>
</evidence>
<dbReference type="RefSeq" id="WP_179271062.1">
    <property type="nucleotide sequence ID" value="NZ_MQWB01000001.1"/>
</dbReference>